<accession>A0A8J2LA15</accession>
<proteinExistence type="predicted"/>
<protein>
    <recommendedName>
        <fullName evidence="2">GON domain-containing protein</fullName>
    </recommendedName>
</protein>
<dbReference type="PROSITE" id="PS51046">
    <property type="entry name" value="GON"/>
    <property type="match status" value="1"/>
</dbReference>
<feature type="domain" description="GON" evidence="2">
    <location>
        <begin position="1"/>
        <end position="47"/>
    </location>
</feature>
<evidence type="ECO:0000259" key="2">
    <source>
        <dbReference type="PROSITE" id="PS51046"/>
    </source>
</evidence>
<dbReference type="Pfam" id="PF08685">
    <property type="entry name" value="GON"/>
    <property type="match status" value="1"/>
</dbReference>
<comment type="caution">
    <text evidence="3">The sequence shown here is derived from an EMBL/GenBank/DDBJ whole genome shotgun (WGS) entry which is preliminary data.</text>
</comment>
<evidence type="ECO:0000313" key="4">
    <source>
        <dbReference type="Proteomes" id="UP000708208"/>
    </source>
</evidence>
<sequence length="47" mass="5556">MTLYCHNSAEYINLNSEDNFSEVYEKRLIRPETCPRDGVRLETCECI</sequence>
<dbReference type="GO" id="GO:0004222">
    <property type="term" value="F:metalloendopeptidase activity"/>
    <property type="evidence" value="ECO:0007669"/>
    <property type="project" value="InterPro"/>
</dbReference>
<dbReference type="Proteomes" id="UP000708208">
    <property type="component" value="Unassembled WGS sequence"/>
</dbReference>
<reference evidence="3" key="1">
    <citation type="submission" date="2021-06" db="EMBL/GenBank/DDBJ databases">
        <authorList>
            <person name="Hodson N. C."/>
            <person name="Mongue J. A."/>
            <person name="Jaron S. K."/>
        </authorList>
    </citation>
    <scope>NUCLEOTIDE SEQUENCE</scope>
</reference>
<dbReference type="AlphaFoldDB" id="A0A8J2LA15"/>
<organism evidence="3 4">
    <name type="scientific">Allacma fusca</name>
    <dbReference type="NCBI Taxonomy" id="39272"/>
    <lineage>
        <taxon>Eukaryota</taxon>
        <taxon>Metazoa</taxon>
        <taxon>Ecdysozoa</taxon>
        <taxon>Arthropoda</taxon>
        <taxon>Hexapoda</taxon>
        <taxon>Collembola</taxon>
        <taxon>Symphypleona</taxon>
        <taxon>Sminthuridae</taxon>
        <taxon>Allacma</taxon>
    </lineage>
</organism>
<keyword evidence="4" id="KW-1185">Reference proteome</keyword>
<dbReference type="InterPro" id="IPR012314">
    <property type="entry name" value="Pept_M12B_GON-ADAMTSs"/>
</dbReference>
<evidence type="ECO:0000256" key="1">
    <source>
        <dbReference type="ARBA" id="ARBA00022723"/>
    </source>
</evidence>
<feature type="non-terminal residue" evidence="3">
    <location>
        <position position="1"/>
    </location>
</feature>
<name>A0A8J2LA15_9HEXA</name>
<evidence type="ECO:0000313" key="3">
    <source>
        <dbReference type="EMBL" id="CAG7828969.1"/>
    </source>
</evidence>
<gene>
    <name evidence="3" type="ORF">AFUS01_LOCUS38859</name>
</gene>
<keyword evidence="1" id="KW-0479">Metal-binding</keyword>
<dbReference type="GO" id="GO:0008270">
    <property type="term" value="F:zinc ion binding"/>
    <property type="evidence" value="ECO:0007669"/>
    <property type="project" value="InterPro"/>
</dbReference>
<dbReference type="OrthoDB" id="5855429at2759"/>
<dbReference type="EMBL" id="CAJVCH010549598">
    <property type="protein sequence ID" value="CAG7828969.1"/>
    <property type="molecule type" value="Genomic_DNA"/>
</dbReference>